<protein>
    <submittedName>
        <fullName evidence="6">TetR family transcriptional regulator</fullName>
    </submittedName>
</protein>
<keyword evidence="7" id="KW-1185">Reference proteome</keyword>
<dbReference type="InterPro" id="IPR009057">
    <property type="entry name" value="Homeodomain-like_sf"/>
</dbReference>
<evidence type="ECO:0000256" key="3">
    <source>
        <dbReference type="ARBA" id="ARBA00023163"/>
    </source>
</evidence>
<evidence type="ECO:0000259" key="5">
    <source>
        <dbReference type="PROSITE" id="PS50977"/>
    </source>
</evidence>
<dbReference type="EMBL" id="AP026073">
    <property type="protein sequence ID" value="BDM73237.1"/>
    <property type="molecule type" value="Genomic_DNA"/>
</dbReference>
<keyword evidence="1" id="KW-0805">Transcription regulation</keyword>
<accession>A0ABM8A3R0</accession>
<dbReference type="PANTHER" id="PTHR30055:SF234">
    <property type="entry name" value="HTH-TYPE TRANSCRIPTIONAL REGULATOR BETI"/>
    <property type="match status" value="1"/>
</dbReference>
<dbReference type="SUPFAM" id="SSF46689">
    <property type="entry name" value="Homeodomain-like"/>
    <property type="match status" value="1"/>
</dbReference>
<keyword evidence="2 4" id="KW-0238">DNA-binding</keyword>
<reference evidence="6" key="1">
    <citation type="submission" date="2022-06" db="EMBL/GenBank/DDBJ databases">
        <title>Complete genome sequence of Streptomyces nigrescens HEK616.</title>
        <authorList>
            <person name="Asamizu S."/>
            <person name="Onaka H."/>
        </authorList>
    </citation>
    <scope>NUCLEOTIDE SEQUENCE</scope>
    <source>
        <strain evidence="6">HEK616</strain>
    </source>
</reference>
<dbReference type="RefSeq" id="WP_261956512.1">
    <property type="nucleotide sequence ID" value="NZ_AP026073.1"/>
</dbReference>
<feature type="domain" description="HTH tetR-type" evidence="5">
    <location>
        <begin position="4"/>
        <end position="64"/>
    </location>
</feature>
<dbReference type="PROSITE" id="PS50977">
    <property type="entry name" value="HTH_TETR_2"/>
    <property type="match status" value="1"/>
</dbReference>
<dbReference type="InterPro" id="IPR023772">
    <property type="entry name" value="DNA-bd_HTH_TetR-type_CS"/>
</dbReference>
<dbReference type="PROSITE" id="PS01081">
    <property type="entry name" value="HTH_TETR_1"/>
    <property type="match status" value="1"/>
</dbReference>
<evidence type="ECO:0000256" key="4">
    <source>
        <dbReference type="PROSITE-ProRule" id="PRU00335"/>
    </source>
</evidence>
<dbReference type="InterPro" id="IPR050109">
    <property type="entry name" value="HTH-type_TetR-like_transc_reg"/>
</dbReference>
<dbReference type="Gene3D" id="1.10.357.10">
    <property type="entry name" value="Tetracycline Repressor, domain 2"/>
    <property type="match status" value="1"/>
</dbReference>
<gene>
    <name evidence="6" type="ORF">HEK616_67240</name>
</gene>
<dbReference type="PANTHER" id="PTHR30055">
    <property type="entry name" value="HTH-TYPE TRANSCRIPTIONAL REGULATOR RUTR"/>
    <property type="match status" value="1"/>
</dbReference>
<evidence type="ECO:0000313" key="6">
    <source>
        <dbReference type="EMBL" id="BDM73237.1"/>
    </source>
</evidence>
<sequence>MERAERGERILEVAGELLLAWGYARVTIDEIARRAKVGKGTVYLHWKTKDSLLLAVMLKAQSRSQQRQVERLRADPLEVLPSRMMRGRFQDFLAEPVLRALYTDDSDVLGRLNDHAKKELAELIVEADRTLRRHLEVLRAHGLVRTDTEVRHQQYALMAIATGFFTAETLLHERAPDTPRTRAEILAHTVRSTLETAPEHAHRAATAAVPEVIALYEQLAELSAREMDRQIRR</sequence>
<name>A0ABM8A3R0_STRNI</name>
<proteinExistence type="predicted"/>
<feature type="DNA-binding region" description="H-T-H motif" evidence="4">
    <location>
        <begin position="27"/>
        <end position="46"/>
    </location>
</feature>
<keyword evidence="3" id="KW-0804">Transcription</keyword>
<dbReference type="InterPro" id="IPR001647">
    <property type="entry name" value="HTH_TetR"/>
</dbReference>
<evidence type="ECO:0000256" key="1">
    <source>
        <dbReference type="ARBA" id="ARBA00023015"/>
    </source>
</evidence>
<dbReference type="Pfam" id="PF00440">
    <property type="entry name" value="TetR_N"/>
    <property type="match status" value="1"/>
</dbReference>
<evidence type="ECO:0000256" key="2">
    <source>
        <dbReference type="ARBA" id="ARBA00023125"/>
    </source>
</evidence>
<organism evidence="6 7">
    <name type="scientific">Streptomyces nigrescens</name>
    <dbReference type="NCBI Taxonomy" id="1920"/>
    <lineage>
        <taxon>Bacteria</taxon>
        <taxon>Bacillati</taxon>
        <taxon>Actinomycetota</taxon>
        <taxon>Actinomycetes</taxon>
        <taxon>Kitasatosporales</taxon>
        <taxon>Streptomycetaceae</taxon>
        <taxon>Streptomyces</taxon>
    </lineage>
</organism>
<evidence type="ECO:0000313" key="7">
    <source>
        <dbReference type="Proteomes" id="UP001059597"/>
    </source>
</evidence>
<dbReference type="Proteomes" id="UP001059597">
    <property type="component" value="Chromosome"/>
</dbReference>
<dbReference type="PRINTS" id="PR00455">
    <property type="entry name" value="HTHTETR"/>
</dbReference>